<evidence type="ECO:0000313" key="2">
    <source>
        <dbReference type="Proteomes" id="UP001054945"/>
    </source>
</evidence>
<sequence>MAYQEQVLEDEVYEEDEIYSAAVAKFRPLTVHDCLKCIVSILICVLHLIVVCDSGLAMTAACLVECSTLNDLDCIVGNYWETHFLMT</sequence>
<proteinExistence type="predicted"/>
<organism evidence="1 2">
    <name type="scientific">Caerostris extrusa</name>
    <name type="common">Bark spider</name>
    <name type="synonym">Caerostris bankana</name>
    <dbReference type="NCBI Taxonomy" id="172846"/>
    <lineage>
        <taxon>Eukaryota</taxon>
        <taxon>Metazoa</taxon>
        <taxon>Ecdysozoa</taxon>
        <taxon>Arthropoda</taxon>
        <taxon>Chelicerata</taxon>
        <taxon>Arachnida</taxon>
        <taxon>Araneae</taxon>
        <taxon>Araneomorphae</taxon>
        <taxon>Entelegynae</taxon>
        <taxon>Araneoidea</taxon>
        <taxon>Araneidae</taxon>
        <taxon>Caerostris</taxon>
    </lineage>
</organism>
<evidence type="ECO:0000313" key="1">
    <source>
        <dbReference type="EMBL" id="GIX85903.1"/>
    </source>
</evidence>
<name>A0AAV4NMJ7_CAEEX</name>
<gene>
    <name evidence="1" type="ORF">CEXT_518861</name>
</gene>
<dbReference type="Proteomes" id="UP001054945">
    <property type="component" value="Unassembled WGS sequence"/>
</dbReference>
<keyword evidence="2" id="KW-1185">Reference proteome</keyword>
<accession>A0AAV4NMJ7</accession>
<dbReference type="EMBL" id="BPLR01003556">
    <property type="protein sequence ID" value="GIX85903.1"/>
    <property type="molecule type" value="Genomic_DNA"/>
</dbReference>
<protein>
    <submittedName>
        <fullName evidence="1">Uncharacterized protein</fullName>
    </submittedName>
</protein>
<comment type="caution">
    <text evidence="1">The sequence shown here is derived from an EMBL/GenBank/DDBJ whole genome shotgun (WGS) entry which is preliminary data.</text>
</comment>
<reference evidence="1 2" key="1">
    <citation type="submission" date="2021-06" db="EMBL/GenBank/DDBJ databases">
        <title>Caerostris extrusa draft genome.</title>
        <authorList>
            <person name="Kono N."/>
            <person name="Arakawa K."/>
        </authorList>
    </citation>
    <scope>NUCLEOTIDE SEQUENCE [LARGE SCALE GENOMIC DNA]</scope>
</reference>
<dbReference type="AlphaFoldDB" id="A0AAV4NMJ7"/>